<reference evidence="2 3" key="1">
    <citation type="submission" date="2024-02" db="EMBL/GenBank/DDBJ databases">
        <authorList>
            <person name="Chen Y."/>
            <person name="Shah S."/>
            <person name="Dougan E. K."/>
            <person name="Thang M."/>
            <person name="Chan C."/>
        </authorList>
    </citation>
    <scope>NUCLEOTIDE SEQUENCE [LARGE SCALE GENOMIC DNA]</scope>
</reference>
<proteinExistence type="predicted"/>
<sequence>MLSLQRAGQRMLDTLEDSQSSAAKWSPKSRKTPLEQGEEMLMEQDALDERERLVRVVKSKSQPPDPFRSHIAFNIKQRLEDLANDDSKEGLAINQRCLNIRKQLAGMVNARKELASLRAKVHLLLEEPVLPRLIVESHGLFSEQLHGDYL</sequence>
<evidence type="ECO:0000313" key="3">
    <source>
        <dbReference type="Proteomes" id="UP001642464"/>
    </source>
</evidence>
<gene>
    <name evidence="2" type="ORF">SCF082_LOCUS12909</name>
</gene>
<dbReference type="Proteomes" id="UP001642464">
    <property type="component" value="Unassembled WGS sequence"/>
</dbReference>
<evidence type="ECO:0000313" key="2">
    <source>
        <dbReference type="EMBL" id="CAK9015777.1"/>
    </source>
</evidence>
<evidence type="ECO:0000256" key="1">
    <source>
        <dbReference type="SAM" id="MobiDB-lite"/>
    </source>
</evidence>
<name>A0ABP0JMW1_9DINO</name>
<comment type="caution">
    <text evidence="2">The sequence shown here is derived from an EMBL/GenBank/DDBJ whole genome shotgun (WGS) entry which is preliminary data.</text>
</comment>
<dbReference type="EMBL" id="CAXAMM010007896">
    <property type="protein sequence ID" value="CAK9015777.1"/>
    <property type="molecule type" value="Genomic_DNA"/>
</dbReference>
<feature type="region of interest" description="Disordered" evidence="1">
    <location>
        <begin position="1"/>
        <end position="36"/>
    </location>
</feature>
<protein>
    <submittedName>
        <fullName evidence="2">Uncharacterized protein</fullName>
    </submittedName>
</protein>
<accession>A0ABP0JMW1</accession>
<keyword evidence="3" id="KW-1185">Reference proteome</keyword>
<organism evidence="2 3">
    <name type="scientific">Durusdinium trenchii</name>
    <dbReference type="NCBI Taxonomy" id="1381693"/>
    <lineage>
        <taxon>Eukaryota</taxon>
        <taxon>Sar</taxon>
        <taxon>Alveolata</taxon>
        <taxon>Dinophyceae</taxon>
        <taxon>Suessiales</taxon>
        <taxon>Symbiodiniaceae</taxon>
        <taxon>Durusdinium</taxon>
    </lineage>
</organism>